<evidence type="ECO:0000313" key="3">
    <source>
        <dbReference type="Proteomes" id="UP000784294"/>
    </source>
</evidence>
<name>A0A448XFS8_9PLAT</name>
<comment type="caution">
    <text evidence="2">The sequence shown here is derived from an EMBL/GenBank/DDBJ whole genome shotgun (WGS) entry which is preliminary data.</text>
</comment>
<keyword evidence="3" id="KW-1185">Reference proteome</keyword>
<organism evidence="2 3">
    <name type="scientific">Protopolystoma xenopodis</name>
    <dbReference type="NCBI Taxonomy" id="117903"/>
    <lineage>
        <taxon>Eukaryota</taxon>
        <taxon>Metazoa</taxon>
        <taxon>Spiralia</taxon>
        <taxon>Lophotrochozoa</taxon>
        <taxon>Platyhelminthes</taxon>
        <taxon>Monogenea</taxon>
        <taxon>Polyopisthocotylea</taxon>
        <taxon>Polystomatidea</taxon>
        <taxon>Polystomatidae</taxon>
        <taxon>Protopolystoma</taxon>
    </lineage>
</organism>
<keyword evidence="1" id="KW-0472">Membrane</keyword>
<reference evidence="2" key="1">
    <citation type="submission" date="2018-11" db="EMBL/GenBank/DDBJ databases">
        <authorList>
            <consortium name="Pathogen Informatics"/>
        </authorList>
    </citation>
    <scope>NUCLEOTIDE SEQUENCE</scope>
</reference>
<feature type="transmembrane region" description="Helical" evidence="1">
    <location>
        <begin position="148"/>
        <end position="174"/>
    </location>
</feature>
<accession>A0A448XFS8</accession>
<gene>
    <name evidence="2" type="ORF">PXEA_LOCUS29035</name>
</gene>
<sequence length="193" mass="21593">MFEFQSLQLRSEFAFLPQRPQSSKLVDRCTKTLQLSPNPLTADSQMTSCIDTVEPSGMTSLGQLAGDGTNCNNTHAQADNLVTYSLPHAPPASVGITPCAVEWVNFGSRVRQTPSLGNRRPCLKSIKDSIRGGRLVQMLPARPNTQNAFIFVHLMNGYSIHTFIYLFIYIHIYLYQFLSRFVGLPVNKTIRLL</sequence>
<dbReference type="EMBL" id="CAAALY010250179">
    <property type="protein sequence ID" value="VEL35595.1"/>
    <property type="molecule type" value="Genomic_DNA"/>
</dbReference>
<protein>
    <submittedName>
        <fullName evidence="2">Uncharacterized protein</fullName>
    </submittedName>
</protein>
<dbReference type="Proteomes" id="UP000784294">
    <property type="component" value="Unassembled WGS sequence"/>
</dbReference>
<keyword evidence="1" id="KW-0812">Transmembrane</keyword>
<evidence type="ECO:0000256" key="1">
    <source>
        <dbReference type="SAM" id="Phobius"/>
    </source>
</evidence>
<proteinExistence type="predicted"/>
<evidence type="ECO:0000313" key="2">
    <source>
        <dbReference type="EMBL" id="VEL35595.1"/>
    </source>
</evidence>
<keyword evidence="1" id="KW-1133">Transmembrane helix</keyword>
<dbReference type="AlphaFoldDB" id="A0A448XFS8"/>